<dbReference type="Proteomes" id="UP001142292">
    <property type="component" value="Unassembled WGS sequence"/>
</dbReference>
<feature type="transmembrane region" description="Helical" evidence="3">
    <location>
        <begin position="135"/>
        <end position="162"/>
    </location>
</feature>
<dbReference type="SUPFAM" id="SSF69318">
    <property type="entry name" value="Integrin alpha N-terminal domain"/>
    <property type="match status" value="1"/>
</dbReference>
<dbReference type="Gene3D" id="2.60.200.20">
    <property type="match status" value="1"/>
</dbReference>
<protein>
    <recommendedName>
        <fullName evidence="4">FHA domain-containing protein</fullName>
    </recommendedName>
</protein>
<keyword evidence="3" id="KW-0812">Transmembrane</keyword>
<keyword evidence="2" id="KW-0732">Signal</keyword>
<dbReference type="InterPro" id="IPR028994">
    <property type="entry name" value="Integrin_alpha_N"/>
</dbReference>
<organism evidence="5 6">
    <name type="scientific">Nocardioides luteus</name>
    <dbReference type="NCBI Taxonomy" id="1844"/>
    <lineage>
        <taxon>Bacteria</taxon>
        <taxon>Bacillati</taxon>
        <taxon>Actinomycetota</taxon>
        <taxon>Actinomycetes</taxon>
        <taxon>Propionibacteriales</taxon>
        <taxon>Nocardioidaceae</taxon>
        <taxon>Nocardioides</taxon>
    </lineage>
</organism>
<dbReference type="InterPro" id="IPR000253">
    <property type="entry name" value="FHA_dom"/>
</dbReference>
<name>A0ABQ5SRG0_9ACTN</name>
<proteinExistence type="predicted"/>
<evidence type="ECO:0000256" key="3">
    <source>
        <dbReference type="SAM" id="Phobius"/>
    </source>
</evidence>
<gene>
    <name evidence="5" type="ORF">GCM10017579_04150</name>
</gene>
<dbReference type="InterPro" id="IPR013517">
    <property type="entry name" value="FG-GAP"/>
</dbReference>
<dbReference type="EMBL" id="BSEL01000001">
    <property type="protein sequence ID" value="GLJ66379.1"/>
    <property type="molecule type" value="Genomic_DNA"/>
</dbReference>
<dbReference type="SUPFAM" id="SSF49879">
    <property type="entry name" value="SMAD/FHA domain"/>
    <property type="match status" value="1"/>
</dbReference>
<sequence>MTSRGATNDLVLKAQGREWRLQPGHTYTLGRAQGADLLVSSELVSSRHASITVVEDAWVLTDLNSTNGTYVAGQRTPAVTLVPGTSLSVGGADDGVRIDVVAAAARPWEPPPAWVPPPGELPVARRVPRARKRNLAGPALSIAGAFLVVVVAVVLVTTMIVFDDGPPAAEKASAVERKKIPVEGPIVGDVNGDGKGDLVVAVDEKTRRFYLSDGGKKFTPQRPGSWASWGYRFATSGRIMCDFDGDEKADIGAPNEYSFDGPQTYGLHLQTGKSQQIPVGFDRIDGAYCGDFDGDGHNDVAFAVRSDDRTSVQISLALQKERGQWETPVPAYQTAIPTTTDATDPWAFHVGDLDGDGKTDLLYGLSAPSKVGNYSGQALLSDGKAFNEGPVFGVNEADVNYQDRATANGDLDRLGGIAADVDGDGVDEWVHLGVYGWFDVYRLSGKKWKRTQRNAGAISTFAWSSVVPADVNGDHFTDVVAVSINGYPAVFAGSPKGLQPGKIVTPLFKDDHTYYSCLVSLEPSGLYC</sequence>
<dbReference type="PANTHER" id="PTHR44103:SF1">
    <property type="entry name" value="PROPROTEIN CONVERTASE P"/>
    <property type="match status" value="1"/>
</dbReference>
<dbReference type="Gene3D" id="2.130.10.130">
    <property type="entry name" value="Integrin alpha, N-terminal"/>
    <property type="match status" value="2"/>
</dbReference>
<dbReference type="Pfam" id="PF00498">
    <property type="entry name" value="FHA"/>
    <property type="match status" value="1"/>
</dbReference>
<keyword evidence="3" id="KW-1133">Transmembrane helix</keyword>
<evidence type="ECO:0000313" key="6">
    <source>
        <dbReference type="Proteomes" id="UP001142292"/>
    </source>
</evidence>
<keyword evidence="1" id="KW-0597">Phosphoprotein</keyword>
<dbReference type="SMART" id="SM00240">
    <property type="entry name" value="FHA"/>
    <property type="match status" value="1"/>
</dbReference>
<feature type="domain" description="FHA" evidence="4">
    <location>
        <begin position="27"/>
        <end position="76"/>
    </location>
</feature>
<dbReference type="InterPro" id="IPR008984">
    <property type="entry name" value="SMAD_FHA_dom_sf"/>
</dbReference>
<evidence type="ECO:0000313" key="5">
    <source>
        <dbReference type="EMBL" id="GLJ66379.1"/>
    </source>
</evidence>
<dbReference type="PANTHER" id="PTHR44103">
    <property type="entry name" value="PROPROTEIN CONVERTASE P"/>
    <property type="match status" value="1"/>
</dbReference>
<dbReference type="RefSeq" id="WP_189119180.1">
    <property type="nucleotide sequence ID" value="NZ_BMRK01000011.1"/>
</dbReference>
<evidence type="ECO:0000259" key="4">
    <source>
        <dbReference type="PROSITE" id="PS50006"/>
    </source>
</evidence>
<comment type="caution">
    <text evidence="5">The sequence shown here is derived from an EMBL/GenBank/DDBJ whole genome shotgun (WGS) entry which is preliminary data.</text>
</comment>
<evidence type="ECO:0000256" key="2">
    <source>
        <dbReference type="ARBA" id="ARBA00022729"/>
    </source>
</evidence>
<dbReference type="PROSITE" id="PS50006">
    <property type="entry name" value="FHA_DOMAIN"/>
    <property type="match status" value="1"/>
</dbReference>
<reference evidence="5" key="2">
    <citation type="submission" date="2023-01" db="EMBL/GenBank/DDBJ databases">
        <authorList>
            <person name="Sun Q."/>
            <person name="Evtushenko L."/>
        </authorList>
    </citation>
    <scope>NUCLEOTIDE SEQUENCE</scope>
    <source>
        <strain evidence="5">VKM Ac-1246</strain>
    </source>
</reference>
<keyword evidence="3" id="KW-0472">Membrane</keyword>
<reference evidence="5" key="1">
    <citation type="journal article" date="2014" name="Int. J. Syst. Evol. Microbiol.">
        <title>Complete genome of a new Firmicutes species belonging to the dominant human colonic microbiota ('Ruminococcus bicirculans') reveals two chromosomes and a selective capacity to utilize plant glucans.</title>
        <authorList>
            <consortium name="NISC Comparative Sequencing Program"/>
            <person name="Wegmann U."/>
            <person name="Louis P."/>
            <person name="Goesmann A."/>
            <person name="Henrissat B."/>
            <person name="Duncan S.H."/>
            <person name="Flint H.J."/>
        </authorList>
    </citation>
    <scope>NUCLEOTIDE SEQUENCE</scope>
    <source>
        <strain evidence="5">VKM Ac-1246</strain>
    </source>
</reference>
<evidence type="ECO:0000256" key="1">
    <source>
        <dbReference type="ARBA" id="ARBA00022553"/>
    </source>
</evidence>
<dbReference type="Pfam" id="PF13517">
    <property type="entry name" value="FG-GAP_3"/>
    <property type="match status" value="2"/>
</dbReference>
<keyword evidence="6" id="KW-1185">Reference proteome</keyword>
<accession>A0ABQ5SRG0</accession>